<accession>A0A926Z7V1</accession>
<dbReference type="PROSITE" id="PS51257">
    <property type="entry name" value="PROKAR_LIPOPROTEIN"/>
    <property type="match status" value="1"/>
</dbReference>
<feature type="chain" id="PRO_5037250318" evidence="2">
    <location>
        <begin position="20"/>
        <end position="341"/>
    </location>
</feature>
<dbReference type="EMBL" id="JACJPY010000024">
    <property type="protein sequence ID" value="MBD2150379.1"/>
    <property type="molecule type" value="Genomic_DNA"/>
</dbReference>
<evidence type="ECO:0000259" key="3">
    <source>
        <dbReference type="PROSITE" id="PS51272"/>
    </source>
</evidence>
<name>A0A926Z7V1_9CYAN</name>
<dbReference type="Pfam" id="PF00395">
    <property type="entry name" value="SLH"/>
    <property type="match status" value="1"/>
</dbReference>
<reference evidence="4" key="2">
    <citation type="submission" date="2020-08" db="EMBL/GenBank/DDBJ databases">
        <authorList>
            <person name="Chen M."/>
            <person name="Teng W."/>
            <person name="Zhao L."/>
            <person name="Hu C."/>
            <person name="Zhou Y."/>
            <person name="Han B."/>
            <person name="Song L."/>
            <person name="Shu W."/>
        </authorList>
    </citation>
    <scope>NUCLEOTIDE SEQUENCE</scope>
    <source>
        <strain evidence="4">FACHB-1277</strain>
    </source>
</reference>
<evidence type="ECO:0000256" key="2">
    <source>
        <dbReference type="SAM" id="SignalP"/>
    </source>
</evidence>
<feature type="region of interest" description="Disordered" evidence="1">
    <location>
        <begin position="42"/>
        <end position="81"/>
    </location>
</feature>
<evidence type="ECO:0000313" key="4">
    <source>
        <dbReference type="EMBL" id="MBD2150379.1"/>
    </source>
</evidence>
<reference evidence="4" key="1">
    <citation type="journal article" date="2015" name="ISME J.">
        <title>Draft Genome Sequence of Streptomyces incarnatus NRRL8089, which Produces the Nucleoside Antibiotic Sinefungin.</title>
        <authorList>
            <person name="Oshima K."/>
            <person name="Hattori M."/>
            <person name="Shimizu H."/>
            <person name="Fukuda K."/>
            <person name="Nemoto M."/>
            <person name="Inagaki K."/>
            <person name="Tamura T."/>
        </authorList>
    </citation>
    <scope>NUCLEOTIDE SEQUENCE</scope>
    <source>
        <strain evidence="4">FACHB-1277</strain>
    </source>
</reference>
<feature type="domain" description="SLH" evidence="3">
    <location>
        <begin position="196"/>
        <end position="256"/>
    </location>
</feature>
<dbReference type="Proteomes" id="UP000631421">
    <property type="component" value="Unassembled WGS sequence"/>
</dbReference>
<keyword evidence="5" id="KW-1185">Reference proteome</keyword>
<sequence length="341" mass="37161">MIKSSIRSLSKICPTFGSACIATIVIASLSACQGSKLGSSLEGAISPASNAPEPDSSKPIAPSPQLPPPATTPQVSPTKANPNLNLKQVMAAIALQAIPKSSAPQQPSLTDYLAIRFEAIAPTTATFSDISQAPNSLQPWLKDLNKLGTIEPKIRQEFQPNTLIARREYARWLFKTNNRLYQKQPSRQIRPAQSTDNPSFTDIPKSHPDFAIIQGLANAGLITGDRFRPNDPLLREELVQWKIPLDIRQPLPSANVENIEQLWGFQDSDRISDNAQRSIFADGQLGDLANIRRSFGFTTILQPQKPVTRAEAAASLWYFGTAIDGISVTKALEVEGLNSKN</sequence>
<feature type="compositionally biased region" description="Pro residues" evidence="1">
    <location>
        <begin position="61"/>
        <end position="71"/>
    </location>
</feature>
<dbReference type="PANTHER" id="PTHR33740:SF3">
    <property type="entry name" value="GPI-ANCHORED ADHESIN-LIKE PROTEIN"/>
    <property type="match status" value="1"/>
</dbReference>
<gene>
    <name evidence="4" type="ORF">H6F44_09645</name>
</gene>
<organism evidence="4 5">
    <name type="scientific">Pseudanabaena cinerea FACHB-1277</name>
    <dbReference type="NCBI Taxonomy" id="2949581"/>
    <lineage>
        <taxon>Bacteria</taxon>
        <taxon>Bacillati</taxon>
        <taxon>Cyanobacteriota</taxon>
        <taxon>Cyanophyceae</taxon>
        <taxon>Pseudanabaenales</taxon>
        <taxon>Pseudanabaenaceae</taxon>
        <taxon>Pseudanabaena</taxon>
        <taxon>Pseudanabaena cinerea</taxon>
    </lineage>
</organism>
<dbReference type="InterPro" id="IPR001119">
    <property type="entry name" value="SLH_dom"/>
</dbReference>
<evidence type="ECO:0000256" key="1">
    <source>
        <dbReference type="SAM" id="MobiDB-lite"/>
    </source>
</evidence>
<dbReference type="PANTHER" id="PTHR33740">
    <property type="entry name" value="GPI-ANCHORED ADHESIN-LIKE PROTEIN"/>
    <property type="match status" value="1"/>
</dbReference>
<feature type="signal peptide" evidence="2">
    <location>
        <begin position="1"/>
        <end position="19"/>
    </location>
</feature>
<dbReference type="PROSITE" id="PS51272">
    <property type="entry name" value="SLH"/>
    <property type="match status" value="1"/>
</dbReference>
<dbReference type="AlphaFoldDB" id="A0A926Z7V1"/>
<keyword evidence="2" id="KW-0732">Signal</keyword>
<evidence type="ECO:0000313" key="5">
    <source>
        <dbReference type="Proteomes" id="UP000631421"/>
    </source>
</evidence>
<dbReference type="RefSeq" id="WP_190350744.1">
    <property type="nucleotide sequence ID" value="NZ_JACJPY010000024.1"/>
</dbReference>
<proteinExistence type="predicted"/>
<protein>
    <submittedName>
        <fullName evidence="4">S-layer homology domain-containing protein</fullName>
    </submittedName>
</protein>
<comment type="caution">
    <text evidence="4">The sequence shown here is derived from an EMBL/GenBank/DDBJ whole genome shotgun (WGS) entry which is preliminary data.</text>
</comment>